<keyword evidence="1" id="KW-0472">Membrane</keyword>
<organism evidence="2 3">
    <name type="scientific">Halobacillus amylolyticus</name>
    <dbReference type="NCBI Taxonomy" id="2932259"/>
    <lineage>
        <taxon>Bacteria</taxon>
        <taxon>Bacillati</taxon>
        <taxon>Bacillota</taxon>
        <taxon>Bacilli</taxon>
        <taxon>Bacillales</taxon>
        <taxon>Bacillaceae</taxon>
        <taxon>Halobacillus</taxon>
    </lineage>
</organism>
<feature type="transmembrane region" description="Helical" evidence="1">
    <location>
        <begin position="91"/>
        <end position="110"/>
    </location>
</feature>
<keyword evidence="1" id="KW-1133">Transmembrane helix</keyword>
<keyword evidence="1" id="KW-0812">Transmembrane</keyword>
<gene>
    <name evidence="2" type="ORF">MUO15_16290</name>
</gene>
<evidence type="ECO:0000313" key="3">
    <source>
        <dbReference type="Proteomes" id="UP000830326"/>
    </source>
</evidence>
<evidence type="ECO:0000313" key="2">
    <source>
        <dbReference type="EMBL" id="UOR11142.1"/>
    </source>
</evidence>
<evidence type="ECO:0000256" key="1">
    <source>
        <dbReference type="SAM" id="Phobius"/>
    </source>
</evidence>
<accession>A0ABY4H9L1</accession>
<proteinExistence type="predicted"/>
<dbReference type="RefSeq" id="WP_245030835.1">
    <property type="nucleotide sequence ID" value="NZ_CP095075.1"/>
</dbReference>
<feature type="transmembrane region" description="Helical" evidence="1">
    <location>
        <begin position="64"/>
        <end position="85"/>
    </location>
</feature>
<reference evidence="2" key="1">
    <citation type="submission" date="2022-04" db="EMBL/GenBank/DDBJ databases">
        <title>Halobacillus sp. isolated from saltern.</title>
        <authorList>
            <person name="Won M."/>
            <person name="Lee C.-M."/>
            <person name="Woen H.-Y."/>
            <person name="Kwon S.-W."/>
        </authorList>
    </citation>
    <scope>NUCLEOTIDE SEQUENCE</scope>
    <source>
        <strain evidence="2">SSHM10-5</strain>
    </source>
</reference>
<dbReference type="Proteomes" id="UP000830326">
    <property type="component" value="Chromosome"/>
</dbReference>
<sequence>MNFFISFLITYLYYLIIIIGASFLKTGKDIWGEVLLNQGLYGFFVTLIGCAIADLLIKGKVRPVLPMVGLVGVVYGAGILLLFNIGRVPVLVLFVFAAFTSVGLMLFYSMRTKGKN</sequence>
<name>A0ABY4H9L1_9BACI</name>
<feature type="transmembrane region" description="Helical" evidence="1">
    <location>
        <begin position="39"/>
        <end position="57"/>
    </location>
</feature>
<protein>
    <submittedName>
        <fullName evidence="2">Uncharacterized protein</fullName>
    </submittedName>
</protein>
<dbReference type="EMBL" id="CP095075">
    <property type="protein sequence ID" value="UOR11142.1"/>
    <property type="molecule type" value="Genomic_DNA"/>
</dbReference>
<keyword evidence="3" id="KW-1185">Reference proteome</keyword>
<feature type="transmembrane region" description="Helical" evidence="1">
    <location>
        <begin position="7"/>
        <end position="24"/>
    </location>
</feature>